<dbReference type="Pfam" id="PF09346">
    <property type="entry name" value="SMI1_KNR4"/>
    <property type="match status" value="1"/>
</dbReference>
<dbReference type="eggNOG" id="ENOG5033366">
    <property type="taxonomic scope" value="Bacteria"/>
</dbReference>
<dbReference type="InterPro" id="IPR037883">
    <property type="entry name" value="Knr4/Smi1-like_sf"/>
</dbReference>
<keyword evidence="5" id="KW-1185">Reference proteome</keyword>
<evidence type="ECO:0000313" key="5">
    <source>
        <dbReference type="Proteomes" id="UP000682005"/>
    </source>
</evidence>
<evidence type="ECO:0000313" key="4">
    <source>
        <dbReference type="Proteomes" id="UP000060345"/>
    </source>
</evidence>
<dbReference type="InterPro" id="IPR018958">
    <property type="entry name" value="Knr4/Smi1-like_dom"/>
</dbReference>
<protein>
    <submittedName>
        <fullName evidence="2">1,3-beta-glucan synthase regulator</fullName>
    </submittedName>
    <submittedName>
        <fullName evidence="3">SMI1/KNR4 family protein</fullName>
    </submittedName>
</protein>
<dbReference type="KEGG" id="pfus:ADJ77_12045"/>
<name>A0A0K1NNK8_9BACT</name>
<evidence type="ECO:0000313" key="3">
    <source>
        <dbReference type="EMBL" id="QUB86112.1"/>
    </source>
</evidence>
<evidence type="ECO:0000313" key="2">
    <source>
        <dbReference type="EMBL" id="AKU70478.1"/>
    </source>
</evidence>
<dbReference type="RefSeq" id="WP_025078598.1">
    <property type="nucleotide sequence ID" value="NZ_BAKO01000019.1"/>
</dbReference>
<proteinExistence type="predicted"/>
<accession>A0A0K1NNK8</accession>
<dbReference type="EMBL" id="CP012075">
    <property type="protein sequence ID" value="AKU70478.1"/>
    <property type="molecule type" value="Genomic_DNA"/>
</dbReference>
<dbReference type="SMART" id="SM00860">
    <property type="entry name" value="SMI1_KNR4"/>
    <property type="match status" value="1"/>
</dbReference>
<dbReference type="Proteomes" id="UP000060345">
    <property type="component" value="Chromosome 2"/>
</dbReference>
<organism evidence="2 4">
    <name type="scientific">Prevotella fusca JCM 17724</name>
    <dbReference type="NCBI Taxonomy" id="1236517"/>
    <lineage>
        <taxon>Bacteria</taxon>
        <taxon>Pseudomonadati</taxon>
        <taxon>Bacteroidota</taxon>
        <taxon>Bacteroidia</taxon>
        <taxon>Bacteroidales</taxon>
        <taxon>Prevotellaceae</taxon>
        <taxon>Prevotella</taxon>
    </lineage>
</organism>
<dbReference type="Proteomes" id="UP000682005">
    <property type="component" value="Chromosome 2"/>
</dbReference>
<gene>
    <name evidence="2" type="ORF">ADJ77_12045</name>
    <name evidence="3" type="ORF">J5A51_02275</name>
</gene>
<reference evidence="2 4" key="1">
    <citation type="submission" date="2015-07" db="EMBL/GenBank/DDBJ databases">
        <authorList>
            <person name="Noorani M."/>
        </authorList>
    </citation>
    <scope>NUCLEOTIDE SEQUENCE [LARGE SCALE GENOMIC DNA]</scope>
    <source>
        <strain evidence="2 4">W1435</strain>
    </source>
</reference>
<dbReference type="OrthoDB" id="8657476at2"/>
<sequence>MEFNVLSTKTAVFNKIEDDFSFCFPEDYKSFLSKHNGVNMEDYLVKVKELDEDVMPNNLFSTDDALSRALTLAYWNREYEEDIPEHSLLIGDFQDGGFLLLMPEGENRGLYYYDHAYVFEQSDDDCNTYFLAETFSDFLNCMKTAR</sequence>
<dbReference type="SUPFAM" id="SSF160631">
    <property type="entry name" value="SMI1/KNR4-like"/>
    <property type="match status" value="1"/>
</dbReference>
<dbReference type="EMBL" id="CP072369">
    <property type="protein sequence ID" value="QUB86112.1"/>
    <property type="molecule type" value="Genomic_DNA"/>
</dbReference>
<dbReference type="Gene3D" id="3.40.1580.10">
    <property type="entry name" value="SMI1/KNR4-like"/>
    <property type="match status" value="1"/>
</dbReference>
<feature type="domain" description="Knr4/Smi1-like" evidence="1">
    <location>
        <begin position="7"/>
        <end position="141"/>
    </location>
</feature>
<evidence type="ECO:0000259" key="1">
    <source>
        <dbReference type="SMART" id="SM00860"/>
    </source>
</evidence>
<reference evidence="3 5" key="2">
    <citation type="submission" date="2021-03" db="EMBL/GenBank/DDBJ databases">
        <title>Human Oral Microbial Genomes.</title>
        <authorList>
            <person name="Johnston C.D."/>
            <person name="Chen T."/>
            <person name="Dewhirst F.E."/>
        </authorList>
    </citation>
    <scope>NUCLEOTIDE SEQUENCE [LARGE SCALE GENOMIC DNA]</scope>
    <source>
        <strain evidence="3 5">W1435</strain>
    </source>
</reference>
<dbReference type="STRING" id="1236517.ADJ77_12045"/>
<dbReference type="AlphaFoldDB" id="A0A0K1NNK8"/>